<comment type="caution">
    <text evidence="4">The sequence shown here is derived from an EMBL/GenBank/DDBJ whole genome shotgun (WGS) entry which is preliminary data.</text>
</comment>
<feature type="domain" description="Gfo/Idh/MocA-like oxidoreductase bacterial type C-terminal" evidence="3">
    <location>
        <begin position="211"/>
        <end position="431"/>
    </location>
</feature>
<dbReference type="Pfam" id="PF01408">
    <property type="entry name" value="GFO_IDH_MocA"/>
    <property type="match status" value="1"/>
</dbReference>
<keyword evidence="5" id="KW-1185">Reference proteome</keyword>
<dbReference type="EMBL" id="JACHXU010000004">
    <property type="protein sequence ID" value="MBB3205748.1"/>
    <property type="molecule type" value="Genomic_DNA"/>
</dbReference>
<dbReference type="GO" id="GO:0000166">
    <property type="term" value="F:nucleotide binding"/>
    <property type="evidence" value="ECO:0007669"/>
    <property type="project" value="InterPro"/>
</dbReference>
<evidence type="ECO:0000256" key="1">
    <source>
        <dbReference type="SAM" id="SignalP"/>
    </source>
</evidence>
<reference evidence="4 5" key="1">
    <citation type="submission" date="2020-08" db="EMBL/GenBank/DDBJ databases">
        <title>Genomic Encyclopedia of Type Strains, Phase III (KMG-III): the genomes of soil and plant-associated and newly described type strains.</title>
        <authorList>
            <person name="Whitman W."/>
        </authorList>
    </citation>
    <scope>NUCLEOTIDE SEQUENCE [LARGE SCALE GENOMIC DNA]</scope>
    <source>
        <strain evidence="4 5">CECT 8075</strain>
    </source>
</reference>
<feature type="domain" description="Gfo/Idh/MocA-like oxidoreductase N-terminal" evidence="2">
    <location>
        <begin position="44"/>
        <end position="168"/>
    </location>
</feature>
<dbReference type="InterPro" id="IPR006311">
    <property type="entry name" value="TAT_signal"/>
</dbReference>
<feature type="signal peptide" evidence="1">
    <location>
        <begin position="1"/>
        <end position="30"/>
    </location>
</feature>
<dbReference type="Pfam" id="PF19051">
    <property type="entry name" value="GFO_IDH_MocA_C2"/>
    <property type="match status" value="1"/>
</dbReference>
<dbReference type="PANTHER" id="PTHR43818:SF5">
    <property type="entry name" value="OXIDOREDUCTASE FAMILY PROTEIN"/>
    <property type="match status" value="1"/>
</dbReference>
<dbReference type="RefSeq" id="WP_184303948.1">
    <property type="nucleotide sequence ID" value="NZ_JACHXU010000004.1"/>
</dbReference>
<feature type="chain" id="PRO_5031422959" evidence="1">
    <location>
        <begin position="31"/>
        <end position="491"/>
    </location>
</feature>
<dbReference type="SUPFAM" id="SSF55347">
    <property type="entry name" value="Glyceraldehyde-3-phosphate dehydrogenase-like, C-terminal domain"/>
    <property type="match status" value="1"/>
</dbReference>
<name>A0A7W5H516_9BACT</name>
<evidence type="ECO:0000259" key="2">
    <source>
        <dbReference type="Pfam" id="PF01408"/>
    </source>
</evidence>
<dbReference type="InterPro" id="IPR043906">
    <property type="entry name" value="Gfo/Idh/MocA_OxRdtase_bact_C"/>
</dbReference>
<dbReference type="Gene3D" id="3.40.50.720">
    <property type="entry name" value="NAD(P)-binding Rossmann-like Domain"/>
    <property type="match status" value="1"/>
</dbReference>
<dbReference type="PANTHER" id="PTHR43818">
    <property type="entry name" value="BCDNA.GH03377"/>
    <property type="match status" value="1"/>
</dbReference>
<evidence type="ECO:0000259" key="3">
    <source>
        <dbReference type="Pfam" id="PF19051"/>
    </source>
</evidence>
<keyword evidence="1" id="KW-0732">Signal</keyword>
<organism evidence="4 5">
    <name type="scientific">Aporhodopirellula rubra</name>
    <dbReference type="NCBI Taxonomy" id="980271"/>
    <lineage>
        <taxon>Bacteria</taxon>
        <taxon>Pseudomonadati</taxon>
        <taxon>Planctomycetota</taxon>
        <taxon>Planctomycetia</taxon>
        <taxon>Pirellulales</taxon>
        <taxon>Pirellulaceae</taxon>
        <taxon>Aporhodopirellula</taxon>
    </lineage>
</organism>
<sequence length="491" mass="53651">MTTLTRRQFLTKTSMAASAVGVAASCGVHASVADAASRSPNEELRVAVVGLNGRGRSHIDGFSKASGSNVVAFCDADKSVLEKHASNFDSGRSTKLKRFADYREMLEDDEIDVIAIATPNHWHSLMTIDACVAGKHVYVEKPVCHSVWEGRKMIEAMQKYNRIVGAGFQNRSDTGLRAAIPWIQDGNLGKITAVRGLCNRNRNSIGVTSTPTRPPAELDYDLWLGPAADQPIYRPQIHYDWHWDWNTGNGDMGNQGPHEMDLVQWVLGDPGHPVSVRSIGGRFAWNDGGNTPNMQVATFDFGNGIPVVFEVRNIHNKERVGQFKDGPSVGIVVTCEEGEYRGGRGGGAVYDKSGKKIKDFKGDSGSKHMSYFTQAVRANDPGKVRSTLESAFHSSCMSHLANISVRTGEGIHAAEVVDRVGDDAATREVIERFSTQLSHLNVDFAKTPWRVGTALTFDAATERFTAGDNASKANDLLKRDYRSPFIIPDSI</sequence>
<evidence type="ECO:0000313" key="4">
    <source>
        <dbReference type="EMBL" id="MBB3205748.1"/>
    </source>
</evidence>
<dbReference type="NCBIfam" id="TIGR01409">
    <property type="entry name" value="TAT_signal_seq"/>
    <property type="match status" value="1"/>
</dbReference>
<dbReference type="InterPro" id="IPR019546">
    <property type="entry name" value="TAT_signal_bac_arc"/>
</dbReference>
<dbReference type="InterPro" id="IPR036291">
    <property type="entry name" value="NAD(P)-bd_dom_sf"/>
</dbReference>
<dbReference type="InterPro" id="IPR050463">
    <property type="entry name" value="Gfo/Idh/MocA_oxidrdct_glycsds"/>
</dbReference>
<dbReference type="SUPFAM" id="SSF51735">
    <property type="entry name" value="NAD(P)-binding Rossmann-fold domains"/>
    <property type="match status" value="1"/>
</dbReference>
<dbReference type="InterPro" id="IPR000683">
    <property type="entry name" value="Gfo/Idh/MocA-like_OxRdtase_N"/>
</dbReference>
<dbReference type="AlphaFoldDB" id="A0A7W5H516"/>
<dbReference type="Proteomes" id="UP000536179">
    <property type="component" value="Unassembled WGS sequence"/>
</dbReference>
<gene>
    <name evidence="4" type="ORF">FHS27_001552</name>
</gene>
<protein>
    <submittedName>
        <fullName evidence="4">Putative dehydrogenase</fullName>
    </submittedName>
</protein>
<dbReference type="PROSITE" id="PS51257">
    <property type="entry name" value="PROKAR_LIPOPROTEIN"/>
    <property type="match status" value="1"/>
</dbReference>
<dbReference type="PROSITE" id="PS51318">
    <property type="entry name" value="TAT"/>
    <property type="match status" value="1"/>
</dbReference>
<proteinExistence type="predicted"/>
<accession>A0A7W5H516</accession>
<dbReference type="Gene3D" id="3.30.360.10">
    <property type="entry name" value="Dihydrodipicolinate Reductase, domain 2"/>
    <property type="match status" value="1"/>
</dbReference>
<evidence type="ECO:0000313" key="5">
    <source>
        <dbReference type="Proteomes" id="UP000536179"/>
    </source>
</evidence>